<sequence>MLIVEMAVDAQQYGGFVPLLYDVLTELGVPTEPIRYVCRGEEGPDGQLQGHIVINLTVPTSTTLPGVAAFQELAIETSVANCVQAATRHALRHVVQDTWEHIQGGRFRLLPRVLDLTYVEGATVRVLAADQLAQEETDPCLQFSGRYILAQDRYITAVETENKCYRDLVFTADHIIEMEQVKKRILRDAILTERHSHDRLEDFSRAREVAFRQEIQEWQNKARNYELRGDHLDAKVLELEDRLERQRVLLGEFRQREKEKIFSKLCLETRYERMSQENEMLRAESTHNTRHLAELIKTTEYFRDKAQRTCQAWIASDNKCVQEIARVQEPLPPKMRKEARKHSFRPAPTTLNLTACPSEHYPEVPRTIQLEAAEGYAGRLHRTDAELEAMDRDSEEQLPSSRPTTPPYVPTQ</sequence>
<keyword evidence="1" id="KW-0175">Coiled coil</keyword>
<dbReference type="EMBL" id="CM027689">
    <property type="protein sequence ID" value="KAG0514507.1"/>
    <property type="molecule type" value="Genomic_DNA"/>
</dbReference>
<organism evidence="3 4">
    <name type="scientific">Sorghum bicolor</name>
    <name type="common">Sorghum</name>
    <name type="synonym">Sorghum vulgare</name>
    <dbReference type="NCBI Taxonomy" id="4558"/>
    <lineage>
        <taxon>Eukaryota</taxon>
        <taxon>Viridiplantae</taxon>
        <taxon>Streptophyta</taxon>
        <taxon>Embryophyta</taxon>
        <taxon>Tracheophyta</taxon>
        <taxon>Spermatophyta</taxon>
        <taxon>Magnoliopsida</taxon>
        <taxon>Liliopsida</taxon>
        <taxon>Poales</taxon>
        <taxon>Poaceae</taxon>
        <taxon>PACMAD clade</taxon>
        <taxon>Panicoideae</taxon>
        <taxon>Andropogonodae</taxon>
        <taxon>Andropogoneae</taxon>
        <taxon>Sorghinae</taxon>
        <taxon>Sorghum</taxon>
    </lineage>
</organism>
<dbReference type="AlphaFoldDB" id="A0A921Q5F5"/>
<gene>
    <name evidence="3" type="ORF">BDA96_10G197900</name>
</gene>
<reference evidence="3" key="2">
    <citation type="submission" date="2020-10" db="EMBL/GenBank/DDBJ databases">
        <authorList>
            <person name="Cooper E.A."/>
            <person name="Brenton Z.W."/>
            <person name="Flinn B.S."/>
            <person name="Jenkins J."/>
            <person name="Shu S."/>
            <person name="Flowers D."/>
            <person name="Luo F."/>
            <person name="Wang Y."/>
            <person name="Xia P."/>
            <person name="Barry K."/>
            <person name="Daum C."/>
            <person name="Lipzen A."/>
            <person name="Yoshinaga Y."/>
            <person name="Schmutz J."/>
            <person name="Saski C."/>
            <person name="Vermerris W."/>
            <person name="Kresovich S."/>
        </authorList>
    </citation>
    <scope>NUCLEOTIDE SEQUENCE</scope>
</reference>
<protein>
    <submittedName>
        <fullName evidence="3">Uncharacterized protein</fullName>
    </submittedName>
</protein>
<evidence type="ECO:0000256" key="2">
    <source>
        <dbReference type="SAM" id="MobiDB-lite"/>
    </source>
</evidence>
<proteinExistence type="predicted"/>
<comment type="caution">
    <text evidence="3">The sequence shown here is derived from an EMBL/GenBank/DDBJ whole genome shotgun (WGS) entry which is preliminary data.</text>
</comment>
<name>A0A921Q5F5_SORBI</name>
<feature type="region of interest" description="Disordered" evidence="2">
    <location>
        <begin position="334"/>
        <end position="358"/>
    </location>
</feature>
<evidence type="ECO:0000313" key="3">
    <source>
        <dbReference type="EMBL" id="KAG0514507.1"/>
    </source>
</evidence>
<feature type="coiled-coil region" evidence="1">
    <location>
        <begin position="208"/>
        <end position="235"/>
    </location>
</feature>
<accession>A0A921Q5F5</accession>
<reference evidence="3" key="1">
    <citation type="journal article" date="2019" name="BMC Genomics">
        <title>A new reference genome for Sorghum bicolor reveals high levels of sequence similarity between sweet and grain genotypes: implications for the genetics of sugar metabolism.</title>
        <authorList>
            <person name="Cooper E.A."/>
            <person name="Brenton Z.W."/>
            <person name="Flinn B.S."/>
            <person name="Jenkins J."/>
            <person name="Shu S."/>
            <person name="Flowers D."/>
            <person name="Luo F."/>
            <person name="Wang Y."/>
            <person name="Xia P."/>
            <person name="Barry K."/>
            <person name="Daum C."/>
            <person name="Lipzen A."/>
            <person name="Yoshinaga Y."/>
            <person name="Schmutz J."/>
            <person name="Saski C."/>
            <person name="Vermerris W."/>
            <person name="Kresovich S."/>
        </authorList>
    </citation>
    <scope>NUCLEOTIDE SEQUENCE</scope>
</reference>
<evidence type="ECO:0000313" key="4">
    <source>
        <dbReference type="Proteomes" id="UP000807115"/>
    </source>
</evidence>
<feature type="region of interest" description="Disordered" evidence="2">
    <location>
        <begin position="387"/>
        <end position="412"/>
    </location>
</feature>
<dbReference type="Proteomes" id="UP000807115">
    <property type="component" value="Chromosome 10"/>
</dbReference>
<evidence type="ECO:0000256" key="1">
    <source>
        <dbReference type="SAM" id="Coils"/>
    </source>
</evidence>